<organism evidence="3 4">
    <name type="scientific">Symbiodinium necroappetens</name>
    <dbReference type="NCBI Taxonomy" id="1628268"/>
    <lineage>
        <taxon>Eukaryota</taxon>
        <taxon>Sar</taxon>
        <taxon>Alveolata</taxon>
        <taxon>Dinophyceae</taxon>
        <taxon>Suessiales</taxon>
        <taxon>Symbiodiniaceae</taxon>
        <taxon>Symbiodinium</taxon>
    </lineage>
</organism>
<dbReference type="PROSITE" id="PS51471">
    <property type="entry name" value="FE2OG_OXY"/>
    <property type="match status" value="1"/>
</dbReference>
<dbReference type="PANTHER" id="PTHR14049:SF9">
    <property type="entry name" value="PROCOLLAGEN-PROLINE 3-DIOXYGENASE"/>
    <property type="match status" value="1"/>
</dbReference>
<gene>
    <name evidence="3" type="primary">P3H1</name>
    <name evidence="3" type="ORF">SNEC2469_LOCUS4122</name>
</gene>
<dbReference type="Proteomes" id="UP000601435">
    <property type="component" value="Unassembled WGS sequence"/>
</dbReference>
<evidence type="ECO:0000259" key="2">
    <source>
        <dbReference type="PROSITE" id="PS51471"/>
    </source>
</evidence>
<dbReference type="Gene3D" id="2.60.120.620">
    <property type="entry name" value="q2cbj1_9rhob like domain"/>
    <property type="match status" value="1"/>
</dbReference>
<dbReference type="EMBL" id="CAJNJA010008579">
    <property type="protein sequence ID" value="CAE7238147.1"/>
    <property type="molecule type" value="Genomic_DNA"/>
</dbReference>
<keyword evidence="1" id="KW-0479">Metal-binding</keyword>
<keyword evidence="4" id="KW-1185">Reference proteome</keyword>
<dbReference type="AlphaFoldDB" id="A0A812KXU9"/>
<dbReference type="GO" id="GO:0046872">
    <property type="term" value="F:metal ion binding"/>
    <property type="evidence" value="ECO:0007669"/>
    <property type="project" value="UniProtKB-KW"/>
</dbReference>
<comment type="caution">
    <text evidence="3">The sequence shown here is derived from an EMBL/GenBank/DDBJ whole genome shotgun (WGS) entry which is preliminary data.</text>
</comment>
<keyword evidence="1" id="KW-0408">Iron</keyword>
<comment type="similarity">
    <text evidence="1">Belongs to the iron/ascorbate-dependent oxidoreductase family.</text>
</comment>
<evidence type="ECO:0000313" key="3">
    <source>
        <dbReference type="EMBL" id="CAE7238147.1"/>
    </source>
</evidence>
<proteinExistence type="inferred from homology"/>
<dbReference type="PANTHER" id="PTHR14049">
    <property type="entry name" value="LEPRECAN 1"/>
    <property type="match status" value="1"/>
</dbReference>
<evidence type="ECO:0000313" key="4">
    <source>
        <dbReference type="Proteomes" id="UP000601435"/>
    </source>
</evidence>
<feature type="non-terminal residue" evidence="3">
    <location>
        <position position="340"/>
    </location>
</feature>
<reference evidence="3" key="1">
    <citation type="submission" date="2021-02" db="EMBL/GenBank/DDBJ databases">
        <authorList>
            <person name="Dougan E. K."/>
            <person name="Rhodes N."/>
            <person name="Thang M."/>
            <person name="Chan C."/>
        </authorList>
    </citation>
    <scope>NUCLEOTIDE SEQUENCE</scope>
</reference>
<feature type="domain" description="Fe2OG dioxygenase" evidence="2">
    <location>
        <begin position="179"/>
        <end position="312"/>
    </location>
</feature>
<dbReference type="InterPro" id="IPR039575">
    <property type="entry name" value="P3H"/>
</dbReference>
<dbReference type="GO" id="GO:0016491">
    <property type="term" value="F:oxidoreductase activity"/>
    <property type="evidence" value="ECO:0007669"/>
    <property type="project" value="UniProtKB-KW"/>
</dbReference>
<dbReference type="Pfam" id="PF13640">
    <property type="entry name" value="2OG-FeII_Oxy_3"/>
    <property type="match status" value="1"/>
</dbReference>
<dbReference type="InterPro" id="IPR044862">
    <property type="entry name" value="Pro_4_hyd_alph_FE2OG_OXY"/>
</dbReference>
<sequence>DVATSSSKLRGRAVIDHAVPTATARALAVLAPSAVRIGDGFQASGLRNREQVGGLTPRAAVEWASEQGSALALSWAESFLTAAESVGQQVASHFGKKLLNSSAPLDEEGLYFDFVHLVCRFSQEESQAQEAPEEFEEFSGYIPANAKDLFNQELTLEKAKAACSAALECEAFTFQAGAKPEEPRMVYFKAQWDLAGTGWRSFRRSPRAKEADAHAAHGDNCFEEGAFCVRKKPFYYWRSHAAVLFLHGPESGDFQGGDFFYAPSFRSPPELRVHVQPAPGRAVTFRAGAENIHGVEKVSSGTRCTLNHWLTPNAFQAAHKSELEDARKLLLRYKPKAEEL</sequence>
<protein>
    <submittedName>
        <fullName evidence="3">P3H1 protein</fullName>
    </submittedName>
</protein>
<dbReference type="GO" id="GO:0032963">
    <property type="term" value="P:collagen metabolic process"/>
    <property type="evidence" value="ECO:0007669"/>
    <property type="project" value="InterPro"/>
</dbReference>
<dbReference type="OrthoDB" id="407973at2759"/>
<dbReference type="InterPro" id="IPR005123">
    <property type="entry name" value="Oxoglu/Fe-dep_dioxygenase_dom"/>
</dbReference>
<keyword evidence="1" id="KW-0560">Oxidoreductase</keyword>
<accession>A0A812KXU9</accession>
<name>A0A812KXU9_9DINO</name>
<evidence type="ECO:0000256" key="1">
    <source>
        <dbReference type="RuleBase" id="RU003682"/>
    </source>
</evidence>